<evidence type="ECO:0000259" key="8">
    <source>
        <dbReference type="Pfam" id="PF02932"/>
    </source>
</evidence>
<dbReference type="Pfam" id="PF02932">
    <property type="entry name" value="Neur_chan_memb"/>
    <property type="match status" value="1"/>
</dbReference>
<dbReference type="Pfam" id="PF02931">
    <property type="entry name" value="Neur_chan_LBD"/>
    <property type="match status" value="1"/>
</dbReference>
<feature type="compositionally biased region" description="Basic and acidic residues" evidence="5">
    <location>
        <begin position="358"/>
        <end position="370"/>
    </location>
</feature>
<feature type="compositionally biased region" description="Polar residues" evidence="5">
    <location>
        <begin position="374"/>
        <end position="385"/>
    </location>
</feature>
<evidence type="ECO:0000259" key="7">
    <source>
        <dbReference type="Pfam" id="PF02931"/>
    </source>
</evidence>
<dbReference type="InterPro" id="IPR036734">
    <property type="entry name" value="Neur_chan_lig-bd_sf"/>
</dbReference>
<evidence type="ECO:0000256" key="1">
    <source>
        <dbReference type="ARBA" id="ARBA00004141"/>
    </source>
</evidence>
<dbReference type="Proteomes" id="UP000824540">
    <property type="component" value="Unassembled WGS sequence"/>
</dbReference>
<dbReference type="InterPro" id="IPR006029">
    <property type="entry name" value="Neurotrans-gated_channel_TM"/>
</dbReference>
<organism evidence="9 10">
    <name type="scientific">Albula glossodonta</name>
    <name type="common">roundjaw bonefish</name>
    <dbReference type="NCBI Taxonomy" id="121402"/>
    <lineage>
        <taxon>Eukaryota</taxon>
        <taxon>Metazoa</taxon>
        <taxon>Chordata</taxon>
        <taxon>Craniata</taxon>
        <taxon>Vertebrata</taxon>
        <taxon>Euteleostomi</taxon>
        <taxon>Actinopterygii</taxon>
        <taxon>Neopterygii</taxon>
        <taxon>Teleostei</taxon>
        <taxon>Albuliformes</taxon>
        <taxon>Albulidae</taxon>
        <taxon>Albula</taxon>
    </lineage>
</organism>
<feature type="transmembrane region" description="Helical" evidence="6">
    <location>
        <begin position="283"/>
        <end position="301"/>
    </location>
</feature>
<feature type="transmembrane region" description="Helical" evidence="6">
    <location>
        <begin position="313"/>
        <end position="335"/>
    </location>
</feature>
<dbReference type="GO" id="GO:0004888">
    <property type="term" value="F:transmembrane signaling receptor activity"/>
    <property type="evidence" value="ECO:0007669"/>
    <property type="project" value="InterPro"/>
</dbReference>
<comment type="caution">
    <text evidence="9">The sequence shown here is derived from an EMBL/GenBank/DDBJ whole genome shotgun (WGS) entry which is preliminary data.</text>
</comment>
<accession>A0A8T2MZ73</accession>
<evidence type="ECO:0000256" key="4">
    <source>
        <dbReference type="ARBA" id="ARBA00023136"/>
    </source>
</evidence>
<evidence type="ECO:0000256" key="5">
    <source>
        <dbReference type="SAM" id="MobiDB-lite"/>
    </source>
</evidence>
<dbReference type="InterPro" id="IPR006201">
    <property type="entry name" value="Neur_channel"/>
</dbReference>
<feature type="region of interest" description="Disordered" evidence="5">
    <location>
        <begin position="1"/>
        <end position="70"/>
    </location>
</feature>
<reference evidence="9" key="1">
    <citation type="thesis" date="2021" institute="BYU ScholarsArchive" country="Provo, UT, USA">
        <title>Applications of and Algorithms for Genome Assembly and Genomic Analyses with an Emphasis on Marine Teleosts.</title>
        <authorList>
            <person name="Pickett B.D."/>
        </authorList>
    </citation>
    <scope>NUCLEOTIDE SEQUENCE</scope>
    <source>
        <strain evidence="9">HI-2016</strain>
    </source>
</reference>
<keyword evidence="4 6" id="KW-0472">Membrane</keyword>
<feature type="compositionally biased region" description="Basic and acidic residues" evidence="5">
    <location>
        <begin position="1"/>
        <end position="38"/>
    </location>
</feature>
<dbReference type="SUPFAM" id="SSF90112">
    <property type="entry name" value="Neurotransmitter-gated ion-channel transmembrane pore"/>
    <property type="match status" value="1"/>
</dbReference>
<dbReference type="InterPro" id="IPR038050">
    <property type="entry name" value="Neuro_actylchol_rec"/>
</dbReference>
<dbReference type="AlphaFoldDB" id="A0A8T2MZ73"/>
<dbReference type="Gene3D" id="2.70.170.10">
    <property type="entry name" value="Neurotransmitter-gated ion-channel ligand-binding domain"/>
    <property type="match status" value="1"/>
</dbReference>
<dbReference type="GO" id="GO:0016020">
    <property type="term" value="C:membrane"/>
    <property type="evidence" value="ECO:0007669"/>
    <property type="project" value="UniProtKB-SubCell"/>
</dbReference>
<feature type="transmembrane region" description="Helical" evidence="6">
    <location>
        <begin position="256"/>
        <end position="276"/>
    </location>
</feature>
<keyword evidence="10" id="KW-1185">Reference proteome</keyword>
<keyword evidence="2 6" id="KW-0812">Transmembrane</keyword>
<evidence type="ECO:0000256" key="3">
    <source>
        <dbReference type="ARBA" id="ARBA00022989"/>
    </source>
</evidence>
<evidence type="ECO:0000313" key="10">
    <source>
        <dbReference type="Proteomes" id="UP000824540"/>
    </source>
</evidence>
<gene>
    <name evidence="9" type="ORF">JZ751_030049</name>
</gene>
<evidence type="ECO:0000313" key="9">
    <source>
        <dbReference type="EMBL" id="KAG9329697.1"/>
    </source>
</evidence>
<comment type="subcellular location">
    <subcellularLocation>
        <location evidence="1">Membrane</location>
        <topology evidence="1">Multi-pass membrane protein</topology>
    </subcellularLocation>
</comment>
<keyword evidence="3 6" id="KW-1133">Transmembrane helix</keyword>
<sequence length="451" mass="51413">MEIAFLKETDKPAQSRGEAEDSREKYVPGPRTEQKTQEDLPSTKTDERINSQKWMSQDGSRSLQIPESFPHPHPPDRCLAQMLINKEIISQPQTDNCTVDVFLKYIIYQTVDVVWNDPALAWNTSVYPYDEVMLPVKKVWTPNLFVKNAVNVLSEPTSSDVMVLSDGDVTHQILMHITVGCDINLYTYPYSSDFCPIYLDGKNPMGCGSVIEIGETWPKGRERGDWRTNSVESSQDENGYNYFWVNLETRSFNPTVTLVIPSILIMLADMASFALPLGGGERISFKVTLVLSFIMFLLILADTLPGDSFCSPLIRYHFCICLFALVISMVQSMLLTRLSADGSLLPFSLRQWCKRSKKAPEPEGDAHTGDNESEVPQTTTSPNFEDSTLHRMVKHLDDRTKEDQLILNRKCFAKKLDKICFWIYVGIFIIYCAAIMYMFAFYECEVNHLEF</sequence>
<evidence type="ECO:0000256" key="2">
    <source>
        <dbReference type="ARBA" id="ARBA00022692"/>
    </source>
</evidence>
<dbReference type="GO" id="GO:0005230">
    <property type="term" value="F:extracellular ligand-gated monoatomic ion channel activity"/>
    <property type="evidence" value="ECO:0007669"/>
    <property type="project" value="InterPro"/>
</dbReference>
<dbReference type="PANTHER" id="PTHR18945">
    <property type="entry name" value="NEUROTRANSMITTER GATED ION CHANNEL"/>
    <property type="match status" value="1"/>
</dbReference>
<proteinExistence type="predicted"/>
<dbReference type="EMBL" id="JAFBMS010000991">
    <property type="protein sequence ID" value="KAG9329697.1"/>
    <property type="molecule type" value="Genomic_DNA"/>
</dbReference>
<feature type="transmembrane region" description="Helical" evidence="6">
    <location>
        <begin position="419"/>
        <end position="442"/>
    </location>
</feature>
<name>A0A8T2MZ73_9TELE</name>
<dbReference type="OrthoDB" id="5920062at2759"/>
<protein>
    <submittedName>
        <fullName evidence="9">Uncharacterized protein</fullName>
    </submittedName>
</protein>
<dbReference type="InterPro" id="IPR006202">
    <property type="entry name" value="Neur_chan_lig-bd"/>
</dbReference>
<feature type="domain" description="Neurotransmitter-gated ion-channel ligand-binding" evidence="7">
    <location>
        <begin position="110"/>
        <end position="198"/>
    </location>
</feature>
<feature type="region of interest" description="Disordered" evidence="5">
    <location>
        <begin position="358"/>
        <end position="385"/>
    </location>
</feature>
<dbReference type="Gene3D" id="1.20.58.390">
    <property type="entry name" value="Neurotransmitter-gated ion-channel transmembrane domain"/>
    <property type="match status" value="1"/>
</dbReference>
<feature type="compositionally biased region" description="Polar residues" evidence="5">
    <location>
        <begin position="51"/>
        <end position="65"/>
    </location>
</feature>
<dbReference type="InterPro" id="IPR036719">
    <property type="entry name" value="Neuro-gated_channel_TM_sf"/>
</dbReference>
<evidence type="ECO:0000256" key="6">
    <source>
        <dbReference type="SAM" id="Phobius"/>
    </source>
</evidence>
<dbReference type="SUPFAM" id="SSF63712">
    <property type="entry name" value="Nicotinic receptor ligand binding domain-like"/>
    <property type="match status" value="1"/>
</dbReference>
<feature type="domain" description="Neurotransmitter-gated ion-channel transmembrane" evidence="8">
    <location>
        <begin position="258"/>
        <end position="332"/>
    </location>
</feature>